<evidence type="ECO:0000313" key="3">
    <source>
        <dbReference type="Proteomes" id="UP000663882"/>
    </source>
</evidence>
<dbReference type="AlphaFoldDB" id="A0A814HTK2"/>
<dbReference type="Proteomes" id="UP000663823">
    <property type="component" value="Unassembled WGS sequence"/>
</dbReference>
<gene>
    <name evidence="2" type="ORF">OTI717_LOCUS9723</name>
    <name evidence="1" type="ORF">RFH988_LOCUS14820</name>
</gene>
<protein>
    <submittedName>
        <fullName evidence="1">Uncharacterized protein</fullName>
    </submittedName>
</protein>
<dbReference type="EMBL" id="CAJOAX010000840">
    <property type="protein sequence ID" value="CAF3657495.1"/>
    <property type="molecule type" value="Genomic_DNA"/>
</dbReference>
<evidence type="ECO:0000313" key="1">
    <source>
        <dbReference type="EMBL" id="CAF1013739.1"/>
    </source>
</evidence>
<sequence length="333" mass="39186">MPHQPPPKDKKEFRSLVLHLKKLHPSWKAKEITRFVLQSENPPYYTTTKSLWLKVWRILRRNKVNDLPRPGAPRTTTTDRYIRAVKEAIQLKANASVRNVNAKLQQQGFKTSKSSIWRAKNESKLKWWKKQKVQKLTVDQKIQRFIVAKRLKKNYGTKKGGKLYKWNNILNTDFSGTFTLTPHYNQHNEGVYAKSSDDILYNLKAKPKEKFQKSVMLWDGISYQGLFPKESPIFLDEWLESIRSKGDDHHKKMYFTGERYAKFIRTIVVEKAAEEFSNLRNVIFQDDQDRKQRMQVSLDAVKHVFTNRIGPRNCATKLSDVWGALKEKLRGHE</sequence>
<accession>A0A814HTK2</accession>
<comment type="caution">
    <text evidence="1">The sequence shown here is derived from an EMBL/GenBank/DDBJ whole genome shotgun (WGS) entry which is preliminary data.</text>
</comment>
<dbReference type="OrthoDB" id="5410741at2759"/>
<dbReference type="Proteomes" id="UP000663882">
    <property type="component" value="Unassembled WGS sequence"/>
</dbReference>
<evidence type="ECO:0000313" key="2">
    <source>
        <dbReference type="EMBL" id="CAF3657495.1"/>
    </source>
</evidence>
<organism evidence="1 3">
    <name type="scientific">Rotaria sordida</name>
    <dbReference type="NCBI Taxonomy" id="392033"/>
    <lineage>
        <taxon>Eukaryota</taxon>
        <taxon>Metazoa</taxon>
        <taxon>Spiralia</taxon>
        <taxon>Gnathifera</taxon>
        <taxon>Rotifera</taxon>
        <taxon>Eurotatoria</taxon>
        <taxon>Bdelloidea</taxon>
        <taxon>Philodinida</taxon>
        <taxon>Philodinidae</taxon>
        <taxon>Rotaria</taxon>
    </lineage>
</organism>
<proteinExistence type="predicted"/>
<dbReference type="EMBL" id="CAJNOO010000698">
    <property type="protein sequence ID" value="CAF1013739.1"/>
    <property type="molecule type" value="Genomic_DNA"/>
</dbReference>
<reference evidence="1" key="1">
    <citation type="submission" date="2021-02" db="EMBL/GenBank/DDBJ databases">
        <authorList>
            <person name="Nowell W R."/>
        </authorList>
    </citation>
    <scope>NUCLEOTIDE SEQUENCE</scope>
</reference>
<name>A0A814HTK2_9BILA</name>